<feature type="transmembrane region" description="Helical" evidence="1">
    <location>
        <begin position="271"/>
        <end position="291"/>
    </location>
</feature>
<keyword evidence="4" id="KW-1185">Reference proteome</keyword>
<dbReference type="PANTHER" id="PTHR22911:SF103">
    <property type="entry name" value="BLR2811 PROTEIN"/>
    <property type="match status" value="1"/>
</dbReference>
<keyword evidence="1" id="KW-1133">Transmembrane helix</keyword>
<accession>A0A9X0WDX2</accession>
<keyword evidence="1" id="KW-0812">Transmembrane</keyword>
<dbReference type="PANTHER" id="PTHR22911">
    <property type="entry name" value="ACYL-MALONYL CONDENSING ENZYME-RELATED"/>
    <property type="match status" value="1"/>
</dbReference>
<evidence type="ECO:0000259" key="2">
    <source>
        <dbReference type="Pfam" id="PF00892"/>
    </source>
</evidence>
<protein>
    <recommendedName>
        <fullName evidence="2">EamA domain-containing protein</fullName>
    </recommendedName>
</protein>
<dbReference type="InterPro" id="IPR037185">
    <property type="entry name" value="EmrE-like"/>
</dbReference>
<evidence type="ECO:0000313" key="4">
    <source>
        <dbReference type="Proteomes" id="UP001138768"/>
    </source>
</evidence>
<evidence type="ECO:0000313" key="3">
    <source>
        <dbReference type="EMBL" id="MBK1621395.1"/>
    </source>
</evidence>
<keyword evidence="1" id="KW-0472">Membrane</keyword>
<name>A0A9X0WDX2_9GAMM</name>
<feature type="transmembrane region" description="Helical" evidence="1">
    <location>
        <begin position="297"/>
        <end position="318"/>
    </location>
</feature>
<feature type="transmembrane region" description="Helical" evidence="1">
    <location>
        <begin position="242"/>
        <end position="264"/>
    </location>
</feature>
<feature type="domain" description="EamA" evidence="2">
    <location>
        <begin position="30"/>
        <end position="160"/>
    </location>
</feature>
<feature type="transmembrane region" description="Helical" evidence="1">
    <location>
        <begin position="30"/>
        <end position="49"/>
    </location>
</feature>
<feature type="domain" description="EamA" evidence="2">
    <location>
        <begin position="171"/>
        <end position="309"/>
    </location>
</feature>
<reference evidence="3 4" key="1">
    <citation type="journal article" date="2020" name="Microorganisms">
        <title>Osmotic Adaptation and Compatible Solute Biosynthesis of Phototrophic Bacteria as Revealed from Genome Analyses.</title>
        <authorList>
            <person name="Imhoff J.F."/>
            <person name="Rahn T."/>
            <person name="Kunzel S."/>
            <person name="Keller A."/>
            <person name="Neulinger S.C."/>
        </authorList>
    </citation>
    <scope>NUCLEOTIDE SEQUENCE [LARGE SCALE GENOMIC DNA]</scope>
    <source>
        <strain evidence="3 4">DSM 25653</strain>
    </source>
</reference>
<dbReference type="AlphaFoldDB" id="A0A9X0WDX2"/>
<feature type="transmembrane region" description="Helical" evidence="1">
    <location>
        <begin position="92"/>
        <end position="113"/>
    </location>
</feature>
<gene>
    <name evidence="3" type="ORF">CKO42_23875</name>
</gene>
<dbReference type="SUPFAM" id="SSF103481">
    <property type="entry name" value="Multidrug resistance efflux transporter EmrE"/>
    <property type="match status" value="2"/>
</dbReference>
<dbReference type="GO" id="GO:0016020">
    <property type="term" value="C:membrane"/>
    <property type="evidence" value="ECO:0007669"/>
    <property type="project" value="InterPro"/>
</dbReference>
<feature type="transmembrane region" description="Helical" evidence="1">
    <location>
        <begin position="170"/>
        <end position="188"/>
    </location>
</feature>
<feature type="transmembrane region" description="Helical" evidence="1">
    <location>
        <begin position="200"/>
        <end position="222"/>
    </location>
</feature>
<organism evidence="3 4">
    <name type="scientific">Lamprobacter modestohalophilus</name>
    <dbReference type="NCBI Taxonomy" id="1064514"/>
    <lineage>
        <taxon>Bacteria</taxon>
        <taxon>Pseudomonadati</taxon>
        <taxon>Pseudomonadota</taxon>
        <taxon>Gammaproteobacteria</taxon>
        <taxon>Chromatiales</taxon>
        <taxon>Chromatiaceae</taxon>
        <taxon>Lamprobacter</taxon>
    </lineage>
</organism>
<evidence type="ECO:0000256" key="1">
    <source>
        <dbReference type="SAM" id="Phobius"/>
    </source>
</evidence>
<dbReference type="Pfam" id="PF00892">
    <property type="entry name" value="EamA"/>
    <property type="match status" value="2"/>
</dbReference>
<feature type="transmembrane region" description="Helical" evidence="1">
    <location>
        <begin position="119"/>
        <end position="137"/>
    </location>
</feature>
<dbReference type="EMBL" id="NRRY01000071">
    <property type="protein sequence ID" value="MBK1621395.1"/>
    <property type="molecule type" value="Genomic_DNA"/>
</dbReference>
<proteinExistence type="predicted"/>
<dbReference type="InterPro" id="IPR000620">
    <property type="entry name" value="EamA_dom"/>
</dbReference>
<feature type="transmembrane region" description="Helical" evidence="1">
    <location>
        <begin position="61"/>
        <end position="80"/>
    </location>
</feature>
<feature type="transmembrane region" description="Helical" evidence="1">
    <location>
        <begin position="146"/>
        <end position="164"/>
    </location>
</feature>
<comment type="caution">
    <text evidence="3">The sequence shown here is derived from an EMBL/GenBank/DDBJ whole genome shotgun (WGS) entry which is preliminary data.</text>
</comment>
<dbReference type="Proteomes" id="UP001138768">
    <property type="component" value="Unassembled WGS sequence"/>
</dbReference>
<sequence length="324" mass="33826">MADRACAELASGGGLMNLAAPQHHRREIELGMLLMTIAMLLFPISDALAKFLTAELTPVQIGAARFLFQSLLLLPVVLVYKGGRLPPPGVRHLALGTLIGLAVIFLFSGLQYLPLANNTALFFIEPLLLTLISAVALREPVTLRQWLAVVIGLVGALIVLRPNWAAYGPAAIFPVAAGAFFAGFLALTRVVGGRDDALTLAFWTGVAATLVLLLIMGVGLIGQEPASARPIAPLMVVPSLGVWPLLLGVGAIAAATNVLTALALRRAGAGVLAPFQYLEILSATLLGWLIFSEIPDLITGLGATIIVGSGLGCVPELLENTINA</sequence>